<dbReference type="AlphaFoldDB" id="A0A4Y3WT80"/>
<dbReference type="GO" id="GO:0016491">
    <property type="term" value="F:oxidoreductase activity"/>
    <property type="evidence" value="ECO:0007669"/>
    <property type="project" value="UniProtKB-KW"/>
</dbReference>
<accession>A0A4Y3WT80</accession>
<keyword evidence="4" id="KW-0045">Antibiotic biosynthesis</keyword>
<dbReference type="InterPro" id="IPR042098">
    <property type="entry name" value="TauD-like_sf"/>
</dbReference>
<evidence type="ECO:0000256" key="2">
    <source>
        <dbReference type="ARBA" id="ARBA00023002"/>
    </source>
</evidence>
<organism evidence="6 7">
    <name type="scientific">Pseudonocardia hydrocarbonoxydans</name>
    <dbReference type="NCBI Taxonomy" id="76726"/>
    <lineage>
        <taxon>Bacteria</taxon>
        <taxon>Bacillati</taxon>
        <taxon>Actinomycetota</taxon>
        <taxon>Actinomycetes</taxon>
        <taxon>Pseudonocardiales</taxon>
        <taxon>Pseudonocardiaceae</taxon>
        <taxon>Pseudonocardia</taxon>
    </lineage>
</organism>
<feature type="domain" description="TauD/TfdA-like" evidence="5">
    <location>
        <begin position="34"/>
        <end position="262"/>
    </location>
</feature>
<reference evidence="6 7" key="1">
    <citation type="submission" date="2019-06" db="EMBL/GenBank/DDBJ databases">
        <title>Whole genome shotgun sequence of Pseudonocardia hydrocarbonoxydans NBRC 14498.</title>
        <authorList>
            <person name="Hosoyama A."/>
            <person name="Uohara A."/>
            <person name="Ohji S."/>
            <person name="Ichikawa N."/>
        </authorList>
    </citation>
    <scope>NUCLEOTIDE SEQUENCE [LARGE SCALE GENOMIC DNA]</scope>
    <source>
        <strain evidence="6 7">NBRC 14498</strain>
    </source>
</reference>
<evidence type="ECO:0000313" key="6">
    <source>
        <dbReference type="EMBL" id="GEC20556.1"/>
    </source>
</evidence>
<keyword evidence="3" id="KW-0408">Iron</keyword>
<comment type="caution">
    <text evidence="6">The sequence shown here is derived from an EMBL/GenBank/DDBJ whole genome shotgun (WGS) entry which is preliminary data.</text>
</comment>
<dbReference type="RefSeq" id="WP_141279099.1">
    <property type="nucleotide sequence ID" value="NZ_BAAARZ010000003.1"/>
</dbReference>
<gene>
    <name evidence="6" type="ORF">PHY01_28390</name>
</gene>
<name>A0A4Y3WT80_9PSEU</name>
<dbReference type="PANTHER" id="PTHR10696:SF56">
    <property type="entry name" value="TAUD_TFDA-LIKE DOMAIN-CONTAINING PROTEIN"/>
    <property type="match status" value="1"/>
</dbReference>
<dbReference type="Gene3D" id="3.60.130.10">
    <property type="entry name" value="Clavaminate synthase-like"/>
    <property type="match status" value="1"/>
</dbReference>
<dbReference type="SUPFAM" id="SSF51197">
    <property type="entry name" value="Clavaminate synthase-like"/>
    <property type="match status" value="1"/>
</dbReference>
<dbReference type="GO" id="GO:0017000">
    <property type="term" value="P:antibiotic biosynthetic process"/>
    <property type="evidence" value="ECO:0007669"/>
    <property type="project" value="UniProtKB-KW"/>
</dbReference>
<evidence type="ECO:0000259" key="5">
    <source>
        <dbReference type="Pfam" id="PF02668"/>
    </source>
</evidence>
<sequence length="269" mass="29607">MATTDGKGRRRGTVRPELKELLAPLGVVPARVDDADARAVLQRDGAVILTDRGDDPEELVTAAGQLLGARLRELFGIRVQHGVDADTLSLHSDGATVTVDVHGRAVRLRDPDEDYLFMLCTRPAPRGGDSVLIDGYGLVEALRAARPELHAFLTTCDVDFFGGWAARPHSVPLTPLVRGLVEHTRRGRRAVRASDYALPVPREPRWDAHLAHLDDYADVLATAQECAARFRLEAGELLVMDNYRFLHGRDAHAGERTMHVMTVRTTEAF</sequence>
<evidence type="ECO:0000313" key="7">
    <source>
        <dbReference type="Proteomes" id="UP000320338"/>
    </source>
</evidence>
<proteinExistence type="predicted"/>
<dbReference type="Proteomes" id="UP000320338">
    <property type="component" value="Unassembled WGS sequence"/>
</dbReference>
<evidence type="ECO:0000256" key="1">
    <source>
        <dbReference type="ARBA" id="ARBA00001954"/>
    </source>
</evidence>
<dbReference type="PANTHER" id="PTHR10696">
    <property type="entry name" value="GAMMA-BUTYROBETAINE HYDROXYLASE-RELATED"/>
    <property type="match status" value="1"/>
</dbReference>
<protein>
    <recommendedName>
        <fullName evidence="5">TauD/TfdA-like domain-containing protein</fullName>
    </recommendedName>
</protein>
<dbReference type="Pfam" id="PF02668">
    <property type="entry name" value="TauD"/>
    <property type="match status" value="1"/>
</dbReference>
<dbReference type="InterPro" id="IPR003819">
    <property type="entry name" value="TauD/TfdA-like"/>
</dbReference>
<keyword evidence="7" id="KW-1185">Reference proteome</keyword>
<comment type="cofactor">
    <cofactor evidence="1">
        <name>Fe(2+)</name>
        <dbReference type="ChEBI" id="CHEBI:29033"/>
    </cofactor>
</comment>
<dbReference type="OrthoDB" id="9769888at2"/>
<evidence type="ECO:0000256" key="4">
    <source>
        <dbReference type="ARBA" id="ARBA00023194"/>
    </source>
</evidence>
<keyword evidence="2" id="KW-0560">Oxidoreductase</keyword>
<evidence type="ECO:0000256" key="3">
    <source>
        <dbReference type="ARBA" id="ARBA00023004"/>
    </source>
</evidence>
<dbReference type="InterPro" id="IPR050411">
    <property type="entry name" value="AlphaKG_dependent_hydroxylases"/>
</dbReference>
<dbReference type="EMBL" id="BJNG01000020">
    <property type="protein sequence ID" value="GEC20556.1"/>
    <property type="molecule type" value="Genomic_DNA"/>
</dbReference>